<protein>
    <submittedName>
        <fullName evidence="1">Uncharacterized protein</fullName>
    </submittedName>
</protein>
<gene>
    <name evidence="1" type="ORF">ATCC19606_15330</name>
</gene>
<sequence length="80" mass="10074">MAKRKYKSDKFQVRRINRQWWVLEKDLETNCYSKHEQVATKTLANNYADDYIEQYYMNLYIQQQLKNRKPYKKPPWLFYL</sequence>
<proteinExistence type="predicted"/>
<dbReference type="EMBL" id="AP022836">
    <property type="protein sequence ID" value="BCA99197.1"/>
    <property type="molecule type" value="Genomic_DNA"/>
</dbReference>
<organism evidence="1">
    <name type="scientific">Acinetobacter baumannii</name>
    <dbReference type="NCBI Taxonomy" id="470"/>
    <lineage>
        <taxon>Bacteria</taxon>
        <taxon>Pseudomonadati</taxon>
        <taxon>Pseudomonadota</taxon>
        <taxon>Gammaproteobacteria</taxon>
        <taxon>Moraxellales</taxon>
        <taxon>Moraxellaceae</taxon>
        <taxon>Acinetobacter</taxon>
        <taxon>Acinetobacter calcoaceticus/baumannii complex</taxon>
    </lineage>
</organism>
<evidence type="ECO:0000313" key="1">
    <source>
        <dbReference type="EMBL" id="BCA99197.1"/>
    </source>
</evidence>
<accession>A0A6F8TE06</accession>
<dbReference type="AlphaFoldDB" id="A0A6F8TE06"/>
<name>A0A6F8TE06_ACIBA</name>
<reference evidence="1" key="1">
    <citation type="submission" date="2020-03" db="EMBL/GenBank/DDBJ databases">
        <title>Complete genome sequence of Acinetobacter baumannii ATCC19606T, which is a model strain for tolerization of antimicrobial agents.</title>
        <authorList>
            <person name="Tsubouchi T."/>
            <person name="Suzuki M."/>
            <person name="Niki M."/>
            <person name="Oinuma K."/>
            <person name="Niki M."/>
            <person name="Shibayama K."/>
            <person name="Kakeya H."/>
            <person name="Kaneko Y."/>
        </authorList>
    </citation>
    <scope>NUCLEOTIDE SEQUENCE</scope>
    <source>
        <strain evidence="1">ATCC19606</strain>
    </source>
</reference>